<keyword evidence="7" id="KW-1185">Reference proteome</keyword>
<organism evidence="6 7">
    <name type="scientific">Nonomuraea typhae</name>
    <dbReference type="NCBI Taxonomy" id="2603600"/>
    <lineage>
        <taxon>Bacteria</taxon>
        <taxon>Bacillati</taxon>
        <taxon>Actinomycetota</taxon>
        <taxon>Actinomycetes</taxon>
        <taxon>Streptosporangiales</taxon>
        <taxon>Streptosporangiaceae</taxon>
        <taxon>Nonomuraea</taxon>
    </lineage>
</organism>
<dbReference type="EMBL" id="JBITGY010000017">
    <property type="protein sequence ID" value="MFI6504921.1"/>
    <property type="molecule type" value="Genomic_DNA"/>
</dbReference>
<proteinExistence type="predicted"/>
<reference evidence="6 7" key="1">
    <citation type="submission" date="2024-10" db="EMBL/GenBank/DDBJ databases">
        <title>The Natural Products Discovery Center: Release of the First 8490 Sequenced Strains for Exploring Actinobacteria Biosynthetic Diversity.</title>
        <authorList>
            <person name="Kalkreuter E."/>
            <person name="Kautsar S.A."/>
            <person name="Yang D."/>
            <person name="Bader C.D."/>
            <person name="Teijaro C.N."/>
            <person name="Fluegel L."/>
            <person name="Davis C.M."/>
            <person name="Simpson J.R."/>
            <person name="Lauterbach L."/>
            <person name="Steele A.D."/>
            <person name="Gui C."/>
            <person name="Meng S."/>
            <person name="Li G."/>
            <person name="Viehrig K."/>
            <person name="Ye F."/>
            <person name="Su P."/>
            <person name="Kiefer A.F."/>
            <person name="Nichols A."/>
            <person name="Cepeda A.J."/>
            <person name="Yan W."/>
            <person name="Fan B."/>
            <person name="Jiang Y."/>
            <person name="Adhikari A."/>
            <person name="Zheng C.-J."/>
            <person name="Schuster L."/>
            <person name="Cowan T.M."/>
            <person name="Smanski M.J."/>
            <person name="Chevrette M.G."/>
            <person name="De Carvalho L.P.S."/>
            <person name="Shen B."/>
        </authorList>
    </citation>
    <scope>NUCLEOTIDE SEQUENCE [LARGE SCALE GENOMIC DNA]</scope>
    <source>
        <strain evidence="6 7">NPDC050545</strain>
    </source>
</reference>
<dbReference type="InterPro" id="IPR036188">
    <property type="entry name" value="FAD/NAD-bd_sf"/>
</dbReference>
<dbReference type="InterPro" id="IPR002938">
    <property type="entry name" value="FAD-bd"/>
</dbReference>
<dbReference type="RefSeq" id="WP_397090883.1">
    <property type="nucleotide sequence ID" value="NZ_JBITGY010000017.1"/>
</dbReference>
<dbReference type="SUPFAM" id="SSF51905">
    <property type="entry name" value="FAD/NAD(P)-binding domain"/>
    <property type="match status" value="1"/>
</dbReference>
<accession>A0ABW7Z9S9</accession>
<comment type="caution">
    <text evidence="6">The sequence shown here is derived from an EMBL/GenBank/DDBJ whole genome shotgun (WGS) entry which is preliminary data.</text>
</comment>
<keyword evidence="3" id="KW-0560">Oxidoreductase</keyword>
<dbReference type="PANTHER" id="PTHR47178:SF5">
    <property type="entry name" value="FAD-BINDING DOMAIN-CONTAINING PROTEIN"/>
    <property type="match status" value="1"/>
</dbReference>
<evidence type="ECO:0000313" key="6">
    <source>
        <dbReference type="EMBL" id="MFI6504921.1"/>
    </source>
</evidence>
<dbReference type="PRINTS" id="PR00420">
    <property type="entry name" value="RNGMNOXGNASE"/>
</dbReference>
<evidence type="ECO:0000256" key="2">
    <source>
        <dbReference type="ARBA" id="ARBA00022827"/>
    </source>
</evidence>
<dbReference type="Proteomes" id="UP001612741">
    <property type="component" value="Unassembled WGS sequence"/>
</dbReference>
<evidence type="ECO:0000313" key="7">
    <source>
        <dbReference type="Proteomes" id="UP001612741"/>
    </source>
</evidence>
<feature type="domain" description="FAD-binding" evidence="5">
    <location>
        <begin position="2"/>
        <end position="166"/>
    </location>
</feature>
<feature type="domain" description="FAD-binding" evidence="5">
    <location>
        <begin position="297"/>
        <end position="339"/>
    </location>
</feature>
<name>A0ABW7Z9S9_9ACTN</name>
<keyword evidence="1" id="KW-0285">Flavoprotein</keyword>
<evidence type="ECO:0000259" key="5">
    <source>
        <dbReference type="Pfam" id="PF01494"/>
    </source>
</evidence>
<keyword evidence="2" id="KW-0274">FAD</keyword>
<dbReference type="PANTHER" id="PTHR47178">
    <property type="entry name" value="MONOOXYGENASE, FAD-BINDING"/>
    <property type="match status" value="1"/>
</dbReference>
<sequence length="374" mass="40169">MHVLIIGAGLGGLCLAQGLRKAGIKATVFERDPTPQHRGQGHRVHIDDRGEHALRSCLPDELFNLYRATRGQPETMKLFSAAGEHLTELPPPLTPDGGTMIRDGWSVSRFTLREIMLRGGDIRFGRRFTHYAEEGGQVVAHFADGTTATGDLLVGADGIGSAVRKQKLPHAQVIDTGVRWIAGKTPVTPELKATLPPSLVSGIAGVTGMDPAMIIGYMLFDRQPVSLGLKEPGDYLLWAILTSKERVDDSAHFLPGHRLHAMALDLARTVHPDLRAAVEQAWPEQCFHLTMGTAVPVDPWETTRVTLLGDAVHAMPPARGSGANTALADAAALAAALAEGTPLAEYEDDLRERGFAMVRASADAMEQAKAYLPG</sequence>
<protein>
    <submittedName>
        <fullName evidence="6">FAD-dependent oxidoreductase</fullName>
    </submittedName>
</protein>
<evidence type="ECO:0000256" key="3">
    <source>
        <dbReference type="ARBA" id="ARBA00023002"/>
    </source>
</evidence>
<dbReference type="Pfam" id="PF01494">
    <property type="entry name" value="FAD_binding_3"/>
    <property type="match status" value="2"/>
</dbReference>
<keyword evidence="4" id="KW-0503">Monooxygenase</keyword>
<gene>
    <name evidence="6" type="ORF">ACIBG2_46575</name>
</gene>
<dbReference type="Gene3D" id="3.50.50.60">
    <property type="entry name" value="FAD/NAD(P)-binding domain"/>
    <property type="match status" value="1"/>
</dbReference>
<evidence type="ECO:0000256" key="1">
    <source>
        <dbReference type="ARBA" id="ARBA00022630"/>
    </source>
</evidence>
<evidence type="ECO:0000256" key="4">
    <source>
        <dbReference type="ARBA" id="ARBA00023033"/>
    </source>
</evidence>